<dbReference type="PROSITE" id="PS50088">
    <property type="entry name" value="ANK_REPEAT"/>
    <property type="match status" value="1"/>
</dbReference>
<dbReference type="InterPro" id="IPR036770">
    <property type="entry name" value="Ankyrin_rpt-contain_sf"/>
</dbReference>
<keyword evidence="2" id="KW-0175">Coiled coil</keyword>
<sequence length="1342" mass="153769">MGVVCFYTYVTSCICYYALNISSQSFLAILAAVFFVPCANAKYNPPAASRRSGQSLERPDVRLTVQHVTMSENIPSLPRRRSRRHLDVSRLPTPPPDPTDKDDFLVYLDGLQKSTLLYSRSTSAVEDAFDHLDKLYRLMEQMLELREQNARLHRRIRDLEHLNNLEKMHKELDERAECPELDKDTAFAETILESILAEAKPKKAKRQSVMRRNRSGSVSVAAVHRQESRRASECVGGDKKKVSKWTKVKAAFKWEKAAPNVSDAKSQDSGIGGVGVGPALEVARYLRVPSCDEHGHSGDSGAAEVSTPGTLSAASSVEEFHRGDARHCSDPKSSDDEHSHNYIPHSKEGSQKSNKSHKTPWAKMKDIIQTRNSFKKKHRLSAHSDDVQIDVELCSDEDNVFEEGCDVPPEVVARYRQAAEDGVQVSKWTRVKKAFLPDAAPPSAEEEVQANYKQLQKKLSLEFQEKLGEWERMRQNSPSTAAPPAALDDAKDPAFIKKMEEWQKIKAQPSLKKPPMTSSENLPPEFRKKLQEWEKIRKGSGTKKKLADVPRWKSLSGPKSEMDYQNLSEDFRKKLEEWKQMKSDKTSPKQSQKQKKETDKELQWFEKELTKIEKEKQRLERERQKFLEREESLSKLRNSVVGGLKKEVLIHTPSGFYRFEGISRKFTQKLYEWEKAQGIGPESSTFALLNSSLTPDKKDLQRNETSSLVRSKSADSIAISALNLTCPLMSHQPSSLSLNDVEELEKECLDDSRSSSEQFISSHSHETLALDEPEALIVEIEDIVEETAEPLHPIAIAQKTQQPIYQRQEAKLCEGETCAAPKIRRSESTRAQSNYNLIEEIFSILKNLQENEVEIQKIQEVLAEQEEKSNSELIRLKSRDPSKGRFPPIGPWSPFWTLKNSFPLHTACEKGDLERICKLLYHGADPNAPNSDGLLPIELLPCDENSDVALDILFPYSVEDGCSVSLHTMTVAMLQTSSYFRHLCSVAKEVTYDDTDLIFFRNKFRYLVKKHFFLFLDKFEHVVRAAIDEFFLYWMIIWPAGWDDVGEYAAVLNALVARGCVEDLVSTKSHLAVEPEQIYEELAVEMPVNDIIILQLIKLFSSKFDEDEMTKMVLEMVSYGITVSLHDLDFVYRRYGHNELFRILLHMDVYDNVHWKIGVSLMVVLYFDPGLRLQDLEIRTSFGSPMSSNDLNLLAARANKDKTLKFRELWKCLEMHTMDREEDIWATETERIHQFTPFFRSLTFATDYRIDHRISLNAFFDYFNHEKVKELCLSKCRKKELKEKIKRMPRVSSLVELSRNVARTFIVDKFRAWTSRDFLTAVNALPVDNTTKSILALDTKIY</sequence>
<proteinExistence type="predicted"/>
<protein>
    <submittedName>
        <fullName evidence="4">Uncharacterized protein</fullName>
    </submittedName>
</protein>
<dbReference type="Pfam" id="PF00023">
    <property type="entry name" value="Ank"/>
    <property type="match status" value="1"/>
</dbReference>
<evidence type="ECO:0000313" key="5">
    <source>
        <dbReference type="Proteomes" id="UP001168821"/>
    </source>
</evidence>
<feature type="region of interest" description="Disordered" evidence="3">
    <location>
        <begin position="291"/>
        <end position="361"/>
    </location>
</feature>
<feature type="coiled-coil region" evidence="2">
    <location>
        <begin position="135"/>
        <end position="162"/>
    </location>
</feature>
<feature type="compositionally biased region" description="Basic and acidic residues" evidence="3">
    <location>
        <begin position="525"/>
        <end position="537"/>
    </location>
</feature>
<gene>
    <name evidence="4" type="ORF">Zmor_027688</name>
</gene>
<evidence type="ECO:0000313" key="4">
    <source>
        <dbReference type="EMBL" id="KAJ3641171.1"/>
    </source>
</evidence>
<feature type="region of interest" description="Disordered" evidence="3">
    <location>
        <begin position="579"/>
        <end position="600"/>
    </location>
</feature>
<feature type="compositionally biased region" description="Basic and acidic residues" evidence="3">
    <location>
        <begin position="318"/>
        <end position="350"/>
    </location>
</feature>
<feature type="region of interest" description="Disordered" evidence="3">
    <location>
        <begin position="74"/>
        <end position="102"/>
    </location>
</feature>
<evidence type="ECO:0000256" key="2">
    <source>
        <dbReference type="SAM" id="Coils"/>
    </source>
</evidence>
<dbReference type="PROSITE" id="PS50297">
    <property type="entry name" value="ANK_REP_REGION"/>
    <property type="match status" value="1"/>
</dbReference>
<keyword evidence="1" id="KW-0040">ANK repeat</keyword>
<name>A0AA38HQ86_9CUCU</name>
<dbReference type="Proteomes" id="UP001168821">
    <property type="component" value="Unassembled WGS sequence"/>
</dbReference>
<reference evidence="4" key="1">
    <citation type="journal article" date="2023" name="G3 (Bethesda)">
        <title>Whole genome assemblies of Zophobas morio and Tenebrio molitor.</title>
        <authorList>
            <person name="Kaur S."/>
            <person name="Stinson S.A."/>
            <person name="diCenzo G.C."/>
        </authorList>
    </citation>
    <scope>NUCLEOTIDE SEQUENCE</scope>
    <source>
        <strain evidence="4">QUZm001</strain>
    </source>
</reference>
<feature type="compositionally biased region" description="Basic residues" evidence="3">
    <location>
        <begin position="203"/>
        <end position="214"/>
    </location>
</feature>
<accession>A0AA38HQ86</accession>
<dbReference type="SUPFAM" id="SSF48403">
    <property type="entry name" value="Ankyrin repeat"/>
    <property type="match status" value="1"/>
</dbReference>
<evidence type="ECO:0000256" key="3">
    <source>
        <dbReference type="SAM" id="MobiDB-lite"/>
    </source>
</evidence>
<dbReference type="Gene3D" id="1.25.40.20">
    <property type="entry name" value="Ankyrin repeat-containing domain"/>
    <property type="match status" value="1"/>
</dbReference>
<evidence type="ECO:0000256" key="1">
    <source>
        <dbReference type="PROSITE-ProRule" id="PRU00023"/>
    </source>
</evidence>
<dbReference type="InterPro" id="IPR002110">
    <property type="entry name" value="Ankyrin_rpt"/>
</dbReference>
<comment type="caution">
    <text evidence="4">The sequence shown here is derived from an EMBL/GenBank/DDBJ whole genome shotgun (WGS) entry which is preliminary data.</text>
</comment>
<feature type="region of interest" description="Disordered" evidence="3">
    <location>
        <begin position="505"/>
        <end position="565"/>
    </location>
</feature>
<organism evidence="4 5">
    <name type="scientific">Zophobas morio</name>
    <dbReference type="NCBI Taxonomy" id="2755281"/>
    <lineage>
        <taxon>Eukaryota</taxon>
        <taxon>Metazoa</taxon>
        <taxon>Ecdysozoa</taxon>
        <taxon>Arthropoda</taxon>
        <taxon>Hexapoda</taxon>
        <taxon>Insecta</taxon>
        <taxon>Pterygota</taxon>
        <taxon>Neoptera</taxon>
        <taxon>Endopterygota</taxon>
        <taxon>Coleoptera</taxon>
        <taxon>Polyphaga</taxon>
        <taxon>Cucujiformia</taxon>
        <taxon>Tenebrionidae</taxon>
        <taxon>Zophobas</taxon>
    </lineage>
</organism>
<feature type="region of interest" description="Disordered" evidence="3">
    <location>
        <begin position="203"/>
        <end position="223"/>
    </location>
</feature>
<feature type="repeat" description="ANK" evidence="1">
    <location>
        <begin position="899"/>
        <end position="931"/>
    </location>
</feature>
<dbReference type="EMBL" id="JALNTZ010000009">
    <property type="protein sequence ID" value="KAJ3641171.1"/>
    <property type="molecule type" value="Genomic_DNA"/>
</dbReference>
<keyword evidence="5" id="KW-1185">Reference proteome</keyword>